<feature type="transmembrane region" description="Helical" evidence="1">
    <location>
        <begin position="97"/>
        <end position="116"/>
    </location>
</feature>
<name>A0A6U3A4K6_9STRA</name>
<gene>
    <name evidence="3" type="ORF">APAL1065_LOCUS9343</name>
    <name evidence="4" type="ORF">APAL1065_LOCUS9344</name>
</gene>
<keyword evidence="1" id="KW-0472">Membrane</keyword>
<evidence type="ECO:0000256" key="1">
    <source>
        <dbReference type="SAM" id="Phobius"/>
    </source>
</evidence>
<accession>A0A6U3A4K6</accession>
<proteinExistence type="predicted"/>
<keyword evidence="2" id="KW-0732">Signal</keyword>
<dbReference type="AlphaFoldDB" id="A0A6U3A4K6"/>
<sequence>MKLFTLLLASLLSLSVAFMTPHVPQRQRLTLPMAPVELPPAILTPVSSSTTLHTDASLLQQGVQSYVSSSSTMTVALKERKIPTKEEVAAKKRNFNLIFWGGGFVAPFLATIFYFGPKFWLK</sequence>
<protein>
    <submittedName>
        <fullName evidence="3">Uncharacterized protein</fullName>
    </submittedName>
</protein>
<evidence type="ECO:0000256" key="2">
    <source>
        <dbReference type="SAM" id="SignalP"/>
    </source>
</evidence>
<dbReference type="EMBL" id="HBHT01013935">
    <property type="protein sequence ID" value="CAD9959770.1"/>
    <property type="molecule type" value="Transcribed_RNA"/>
</dbReference>
<feature type="chain" id="PRO_5036393852" evidence="2">
    <location>
        <begin position="18"/>
        <end position="122"/>
    </location>
</feature>
<keyword evidence="1" id="KW-0812">Transmembrane</keyword>
<keyword evidence="1" id="KW-1133">Transmembrane helix</keyword>
<evidence type="ECO:0000313" key="4">
    <source>
        <dbReference type="EMBL" id="CAD9959772.1"/>
    </source>
</evidence>
<organism evidence="3">
    <name type="scientific">Entomoneis paludosa</name>
    <dbReference type="NCBI Taxonomy" id="265537"/>
    <lineage>
        <taxon>Eukaryota</taxon>
        <taxon>Sar</taxon>
        <taxon>Stramenopiles</taxon>
        <taxon>Ochrophyta</taxon>
        <taxon>Bacillariophyta</taxon>
        <taxon>Bacillariophyceae</taxon>
        <taxon>Bacillariophycidae</taxon>
        <taxon>Entomoneidaceae</taxon>
        <taxon>Entomoneis</taxon>
    </lineage>
</organism>
<feature type="signal peptide" evidence="2">
    <location>
        <begin position="1"/>
        <end position="17"/>
    </location>
</feature>
<evidence type="ECO:0000313" key="3">
    <source>
        <dbReference type="EMBL" id="CAD9959770.1"/>
    </source>
</evidence>
<dbReference type="EMBL" id="HBHT01013936">
    <property type="protein sequence ID" value="CAD9959772.1"/>
    <property type="molecule type" value="Transcribed_RNA"/>
</dbReference>
<reference evidence="3" key="1">
    <citation type="submission" date="2021-01" db="EMBL/GenBank/DDBJ databases">
        <authorList>
            <person name="Corre E."/>
            <person name="Pelletier E."/>
            <person name="Niang G."/>
            <person name="Scheremetjew M."/>
            <person name="Finn R."/>
            <person name="Kale V."/>
            <person name="Holt S."/>
            <person name="Cochrane G."/>
            <person name="Meng A."/>
            <person name="Brown T."/>
            <person name="Cohen L."/>
        </authorList>
    </citation>
    <scope>NUCLEOTIDE SEQUENCE</scope>
    <source>
        <strain evidence="3">CCMP125</strain>
    </source>
</reference>